<evidence type="ECO:0000313" key="1">
    <source>
        <dbReference type="EMBL" id="KAH6930868.1"/>
    </source>
</evidence>
<organism evidence="1 2">
    <name type="scientific">Hyalomma asiaticum</name>
    <name type="common">Tick</name>
    <dbReference type="NCBI Taxonomy" id="266040"/>
    <lineage>
        <taxon>Eukaryota</taxon>
        <taxon>Metazoa</taxon>
        <taxon>Ecdysozoa</taxon>
        <taxon>Arthropoda</taxon>
        <taxon>Chelicerata</taxon>
        <taxon>Arachnida</taxon>
        <taxon>Acari</taxon>
        <taxon>Parasitiformes</taxon>
        <taxon>Ixodida</taxon>
        <taxon>Ixodoidea</taxon>
        <taxon>Ixodidae</taxon>
        <taxon>Hyalomminae</taxon>
        <taxon>Hyalomma</taxon>
    </lineage>
</organism>
<accession>A0ACB7S7K8</accession>
<gene>
    <name evidence="1" type="ORF">HPB50_020072</name>
</gene>
<comment type="caution">
    <text evidence="1">The sequence shown here is derived from an EMBL/GenBank/DDBJ whole genome shotgun (WGS) entry which is preliminary data.</text>
</comment>
<dbReference type="EMBL" id="CM023485">
    <property type="protein sequence ID" value="KAH6930868.1"/>
    <property type="molecule type" value="Genomic_DNA"/>
</dbReference>
<name>A0ACB7S7K8_HYAAI</name>
<proteinExistence type="predicted"/>
<sequence>MPTSSKSGPHGAEPKKTAAPARHARIKIRMVIKRERRGKMRLAVAMANGGEVECCCQATTTTSTHLLELLAAHSVFDRREHGGALPVSPSLLCELFFCDGNFQEAAEGHR</sequence>
<evidence type="ECO:0000313" key="2">
    <source>
        <dbReference type="Proteomes" id="UP000821845"/>
    </source>
</evidence>
<keyword evidence="2" id="KW-1185">Reference proteome</keyword>
<dbReference type="Proteomes" id="UP000821845">
    <property type="component" value="Chromosome 5"/>
</dbReference>
<reference evidence="1" key="1">
    <citation type="submission" date="2020-05" db="EMBL/GenBank/DDBJ databases">
        <title>Large-scale comparative analyses of tick genomes elucidate their genetic diversity and vector capacities.</title>
        <authorList>
            <person name="Jia N."/>
            <person name="Wang J."/>
            <person name="Shi W."/>
            <person name="Du L."/>
            <person name="Sun Y."/>
            <person name="Zhan W."/>
            <person name="Jiang J."/>
            <person name="Wang Q."/>
            <person name="Zhang B."/>
            <person name="Ji P."/>
            <person name="Sakyi L.B."/>
            <person name="Cui X."/>
            <person name="Yuan T."/>
            <person name="Jiang B."/>
            <person name="Yang W."/>
            <person name="Lam T.T.-Y."/>
            <person name="Chang Q."/>
            <person name="Ding S."/>
            <person name="Wang X."/>
            <person name="Zhu J."/>
            <person name="Ruan X."/>
            <person name="Zhao L."/>
            <person name="Wei J."/>
            <person name="Que T."/>
            <person name="Du C."/>
            <person name="Cheng J."/>
            <person name="Dai P."/>
            <person name="Han X."/>
            <person name="Huang E."/>
            <person name="Gao Y."/>
            <person name="Liu J."/>
            <person name="Shao H."/>
            <person name="Ye R."/>
            <person name="Li L."/>
            <person name="Wei W."/>
            <person name="Wang X."/>
            <person name="Wang C."/>
            <person name="Yang T."/>
            <person name="Huo Q."/>
            <person name="Li W."/>
            <person name="Guo W."/>
            <person name="Chen H."/>
            <person name="Zhou L."/>
            <person name="Ni X."/>
            <person name="Tian J."/>
            <person name="Zhou Y."/>
            <person name="Sheng Y."/>
            <person name="Liu T."/>
            <person name="Pan Y."/>
            <person name="Xia L."/>
            <person name="Li J."/>
            <person name="Zhao F."/>
            <person name="Cao W."/>
        </authorList>
    </citation>
    <scope>NUCLEOTIDE SEQUENCE</scope>
    <source>
        <strain evidence="1">Hyas-2018</strain>
    </source>
</reference>
<protein>
    <submittedName>
        <fullName evidence="1">Uncharacterized protein</fullName>
    </submittedName>
</protein>